<evidence type="ECO:0008006" key="6">
    <source>
        <dbReference type="Google" id="ProtNLM"/>
    </source>
</evidence>
<dbReference type="AlphaFoldDB" id="A0A858RGY2"/>
<dbReference type="EMBL" id="CP051774">
    <property type="protein sequence ID" value="QJE96416.1"/>
    <property type="molecule type" value="Genomic_DNA"/>
</dbReference>
<protein>
    <recommendedName>
        <fullName evidence="6">PspA/IM30 family protein</fullName>
    </recommendedName>
</protein>
<evidence type="ECO:0000313" key="5">
    <source>
        <dbReference type="Proteomes" id="UP000501812"/>
    </source>
</evidence>
<gene>
    <name evidence="4" type="ORF">HHL09_11690</name>
</gene>
<feature type="region of interest" description="Disordered" evidence="3">
    <location>
        <begin position="224"/>
        <end position="249"/>
    </location>
</feature>
<accession>A0A858RGY2</accession>
<evidence type="ECO:0000256" key="3">
    <source>
        <dbReference type="SAM" id="MobiDB-lite"/>
    </source>
</evidence>
<feature type="coiled-coil region" evidence="2">
    <location>
        <begin position="54"/>
        <end position="146"/>
    </location>
</feature>
<feature type="compositionally biased region" description="Polar residues" evidence="3">
    <location>
        <begin position="231"/>
        <end position="249"/>
    </location>
</feature>
<dbReference type="RefSeq" id="WP_169454817.1">
    <property type="nucleotide sequence ID" value="NZ_CP051774.1"/>
</dbReference>
<organism evidence="4 5">
    <name type="scientific">Luteolibacter luteus</name>
    <dbReference type="NCBI Taxonomy" id="2728835"/>
    <lineage>
        <taxon>Bacteria</taxon>
        <taxon>Pseudomonadati</taxon>
        <taxon>Verrucomicrobiota</taxon>
        <taxon>Verrucomicrobiia</taxon>
        <taxon>Verrucomicrobiales</taxon>
        <taxon>Verrucomicrobiaceae</taxon>
        <taxon>Luteolibacter</taxon>
    </lineage>
</organism>
<dbReference type="KEGG" id="luo:HHL09_11690"/>
<keyword evidence="2" id="KW-0175">Coiled coil</keyword>
<dbReference type="Proteomes" id="UP000501812">
    <property type="component" value="Chromosome"/>
</dbReference>
<proteinExistence type="inferred from homology"/>
<evidence type="ECO:0000256" key="1">
    <source>
        <dbReference type="ARBA" id="ARBA00043985"/>
    </source>
</evidence>
<comment type="similarity">
    <text evidence="1">Belongs to the PspA/Vipp/IM30 family.</text>
</comment>
<dbReference type="InterPro" id="IPR007157">
    <property type="entry name" value="PspA_VIPP1"/>
</dbReference>
<evidence type="ECO:0000313" key="4">
    <source>
        <dbReference type="EMBL" id="QJE96416.1"/>
    </source>
</evidence>
<name>A0A858RGY2_9BACT</name>
<reference evidence="4 5" key="1">
    <citation type="submission" date="2020-04" db="EMBL/GenBank/DDBJ databases">
        <title>Luteolibacter sp. G-1-1-1 isolated from soil.</title>
        <authorList>
            <person name="Dahal R.H."/>
        </authorList>
    </citation>
    <scope>NUCLEOTIDE SEQUENCE [LARGE SCALE GENOMIC DNA]</scope>
    <source>
        <strain evidence="4 5">G-1-1-1</strain>
    </source>
</reference>
<keyword evidence="5" id="KW-1185">Reference proteome</keyword>
<evidence type="ECO:0000256" key="2">
    <source>
        <dbReference type="SAM" id="Coils"/>
    </source>
</evidence>
<dbReference type="Pfam" id="PF04012">
    <property type="entry name" value="PspA_IM30"/>
    <property type="match status" value="1"/>
</dbReference>
<sequence>MFNRIANLIKGFVGLFIGGIEKKNPEALLEVEKENLRKQISEFNQGLAAHAGLVERLMGQVKKLNKEEDELKAKTKALLQAGQREAAAETALRYKNTDQQHAELAAQLESAETRYKELVRARDVAIKAARDKIESLRRGIDDMKVQKAMAELNEMAAGMVGSLGGSGDNLNRLEEMVEEERSKAAGRARVARDSVDMSGTVIKEAEQKALADMALADFAASEGIALEPKQGTGNSETPPQQGTMGPVSQ</sequence>